<evidence type="ECO:0000313" key="3">
    <source>
        <dbReference type="Proteomes" id="UP001500827"/>
    </source>
</evidence>
<protein>
    <recommendedName>
        <fullName evidence="4">PilZ domain-containing protein</fullName>
    </recommendedName>
</protein>
<keyword evidence="1" id="KW-0472">Membrane</keyword>
<reference evidence="3" key="1">
    <citation type="journal article" date="2019" name="Int. J. Syst. Evol. Microbiol.">
        <title>The Global Catalogue of Microorganisms (GCM) 10K type strain sequencing project: providing services to taxonomists for standard genome sequencing and annotation.</title>
        <authorList>
            <consortium name="The Broad Institute Genomics Platform"/>
            <consortium name="The Broad Institute Genome Sequencing Center for Infectious Disease"/>
            <person name="Wu L."/>
            <person name="Ma J."/>
        </authorList>
    </citation>
    <scope>NUCLEOTIDE SEQUENCE [LARGE SCALE GENOMIC DNA]</scope>
    <source>
        <strain evidence="3">JCM 17543</strain>
    </source>
</reference>
<keyword evidence="3" id="KW-1185">Reference proteome</keyword>
<keyword evidence="1" id="KW-0812">Transmembrane</keyword>
<dbReference type="SUPFAM" id="SSF141371">
    <property type="entry name" value="PilZ domain-like"/>
    <property type="match status" value="1"/>
</dbReference>
<sequence>MSVLAHSRSQKPRELRRRVMLRARLRAGIGWSDACILNVSSRGLMINSTTAAGQQMGSMIEVRHGEYVIVAEVVWRSGTRAGLRSEERVPVEEIMALSSAPSLQLNASQWPAIERRMEPRSYEDSRLRSRAMEFAGITIVAISLAMGVLAMVEQAFAAPLATVERALDG</sequence>
<accession>A0ABP7KYX9</accession>
<dbReference type="EMBL" id="BAABBM010000001">
    <property type="protein sequence ID" value="GAA3890417.1"/>
    <property type="molecule type" value="Genomic_DNA"/>
</dbReference>
<feature type="transmembrane region" description="Helical" evidence="1">
    <location>
        <begin position="134"/>
        <end position="152"/>
    </location>
</feature>
<evidence type="ECO:0000256" key="1">
    <source>
        <dbReference type="SAM" id="Phobius"/>
    </source>
</evidence>
<comment type="caution">
    <text evidence="2">The sequence shown here is derived from an EMBL/GenBank/DDBJ whole genome shotgun (WGS) entry which is preliminary data.</text>
</comment>
<evidence type="ECO:0008006" key="4">
    <source>
        <dbReference type="Google" id="ProtNLM"/>
    </source>
</evidence>
<evidence type="ECO:0000313" key="2">
    <source>
        <dbReference type="EMBL" id="GAA3890417.1"/>
    </source>
</evidence>
<keyword evidence="1" id="KW-1133">Transmembrane helix</keyword>
<name>A0ABP7KYX9_9SPHN</name>
<gene>
    <name evidence="2" type="ORF">GCM10022276_06860</name>
</gene>
<dbReference type="Proteomes" id="UP001500827">
    <property type="component" value="Unassembled WGS sequence"/>
</dbReference>
<organism evidence="2 3">
    <name type="scientific">Sphingomonas limnosediminicola</name>
    <dbReference type="NCBI Taxonomy" id="940133"/>
    <lineage>
        <taxon>Bacteria</taxon>
        <taxon>Pseudomonadati</taxon>
        <taxon>Pseudomonadota</taxon>
        <taxon>Alphaproteobacteria</taxon>
        <taxon>Sphingomonadales</taxon>
        <taxon>Sphingomonadaceae</taxon>
        <taxon>Sphingomonas</taxon>
    </lineage>
</organism>
<proteinExistence type="predicted"/>